<dbReference type="Proteomes" id="UP000827724">
    <property type="component" value="Unassembled WGS sequence"/>
</dbReference>
<reference evidence="1" key="1">
    <citation type="submission" date="2021-08" db="EMBL/GenBank/DDBJ databases">
        <title>Chromosome-Level Trichoderma cornu-damae using Hi-C Data.</title>
        <authorList>
            <person name="Kim C.S."/>
        </authorList>
    </citation>
    <scope>NUCLEOTIDE SEQUENCE</scope>
    <source>
        <strain evidence="1">KA19-0412C</strain>
    </source>
</reference>
<accession>A0A9P8TX74</accession>
<protein>
    <submittedName>
        <fullName evidence="1">Uncharacterized protein</fullName>
    </submittedName>
</protein>
<name>A0A9P8TX74_9HYPO</name>
<evidence type="ECO:0000313" key="1">
    <source>
        <dbReference type="EMBL" id="KAH6608419.1"/>
    </source>
</evidence>
<comment type="caution">
    <text evidence="1">The sequence shown here is derived from an EMBL/GenBank/DDBJ whole genome shotgun (WGS) entry which is preliminary data.</text>
</comment>
<proteinExistence type="predicted"/>
<organism evidence="1 2">
    <name type="scientific">Trichoderma cornu-damae</name>
    <dbReference type="NCBI Taxonomy" id="654480"/>
    <lineage>
        <taxon>Eukaryota</taxon>
        <taxon>Fungi</taxon>
        <taxon>Dikarya</taxon>
        <taxon>Ascomycota</taxon>
        <taxon>Pezizomycotina</taxon>
        <taxon>Sordariomycetes</taxon>
        <taxon>Hypocreomycetidae</taxon>
        <taxon>Hypocreales</taxon>
        <taxon>Hypocreaceae</taxon>
        <taxon>Trichoderma</taxon>
    </lineage>
</organism>
<dbReference type="EMBL" id="JAIWOZ010000002">
    <property type="protein sequence ID" value="KAH6608419.1"/>
    <property type="molecule type" value="Genomic_DNA"/>
</dbReference>
<evidence type="ECO:0000313" key="2">
    <source>
        <dbReference type="Proteomes" id="UP000827724"/>
    </source>
</evidence>
<dbReference type="AlphaFoldDB" id="A0A9P8TX74"/>
<gene>
    <name evidence="1" type="ORF">Trco_001765</name>
</gene>
<dbReference type="OrthoDB" id="4896763at2759"/>
<sequence>MPAGNATEDMALLGQHGRFPDPSVADATGALTYRSGYVSQRLELVLSQCQTDDEIDRELRDDFEVHRRSANRYMNQYLDCLRRVCEERSRHVYEINDDFEVEAPATMELAAREPDSGVTREQWRLKISRDCLTRDLLAMQETLEVLKGRADRSPRKSALPISAVSFSTGALSLMLWRSSHPVGAVSLVLANAAAAACCYYSSEVQKWRRVEQIMHYQENIQALQRRLSRGEVDEWNRKDLTEYRLNW</sequence>
<keyword evidence="2" id="KW-1185">Reference proteome</keyword>